<dbReference type="GO" id="GO:0005524">
    <property type="term" value="F:ATP binding"/>
    <property type="evidence" value="ECO:0007669"/>
    <property type="project" value="UniProtKB-KW"/>
</dbReference>
<dbReference type="InterPro" id="IPR000719">
    <property type="entry name" value="Prot_kinase_dom"/>
</dbReference>
<dbReference type="Proteomes" id="UP000001880">
    <property type="component" value="Chromosome"/>
</dbReference>
<dbReference type="SUPFAM" id="SSF56112">
    <property type="entry name" value="Protein kinase-like (PK-like)"/>
    <property type="match status" value="1"/>
</dbReference>
<dbReference type="PANTHER" id="PTHR43289:SF6">
    <property type="entry name" value="SERINE_THREONINE-PROTEIN KINASE NEKL-3"/>
    <property type="match status" value="1"/>
</dbReference>
<dbReference type="Pfam" id="PF13191">
    <property type="entry name" value="AAA_16"/>
    <property type="match status" value="1"/>
</dbReference>
<dbReference type="InterPro" id="IPR041664">
    <property type="entry name" value="AAA_16"/>
</dbReference>
<dbReference type="Pfam" id="PF00069">
    <property type="entry name" value="Pkinase"/>
    <property type="match status" value="1"/>
</dbReference>
<dbReference type="InterPro" id="IPR027417">
    <property type="entry name" value="P-loop_NTPase"/>
</dbReference>
<dbReference type="Gene3D" id="3.30.200.20">
    <property type="entry name" value="Phosphorylase Kinase, domain 1"/>
    <property type="match status" value="1"/>
</dbReference>
<dbReference type="eggNOG" id="COG3899">
    <property type="taxonomic scope" value="Bacteria"/>
</dbReference>
<dbReference type="EMBL" id="CP001804">
    <property type="protein sequence ID" value="ACY15277.1"/>
    <property type="molecule type" value="Genomic_DNA"/>
</dbReference>
<keyword evidence="1" id="KW-0808">Transferase</keyword>
<proteinExistence type="predicted"/>
<dbReference type="InterPro" id="IPR011009">
    <property type="entry name" value="Kinase-like_dom_sf"/>
</dbReference>
<feature type="domain" description="Protein kinase" evidence="5">
    <location>
        <begin position="11"/>
        <end position="312"/>
    </location>
</feature>
<dbReference type="RefSeq" id="WP_012827885.1">
    <property type="nucleotide sequence ID" value="NC_013440.1"/>
</dbReference>
<dbReference type="SMART" id="SM00220">
    <property type="entry name" value="S_TKc"/>
    <property type="match status" value="1"/>
</dbReference>
<dbReference type="eggNOG" id="COG0515">
    <property type="taxonomic scope" value="Bacteria"/>
</dbReference>
<dbReference type="OrthoDB" id="5476413at2"/>
<evidence type="ECO:0000256" key="4">
    <source>
        <dbReference type="ARBA" id="ARBA00022840"/>
    </source>
</evidence>
<organism evidence="6 7">
    <name type="scientific">Haliangium ochraceum (strain DSM 14365 / JCM 11303 / SMP-2)</name>
    <dbReference type="NCBI Taxonomy" id="502025"/>
    <lineage>
        <taxon>Bacteria</taxon>
        <taxon>Pseudomonadati</taxon>
        <taxon>Myxococcota</taxon>
        <taxon>Polyangia</taxon>
        <taxon>Haliangiales</taxon>
        <taxon>Kofleriaceae</taxon>
        <taxon>Haliangium</taxon>
    </lineage>
</organism>
<evidence type="ECO:0000256" key="3">
    <source>
        <dbReference type="ARBA" id="ARBA00022777"/>
    </source>
</evidence>
<keyword evidence="4" id="KW-0067">ATP-binding</keyword>
<evidence type="ECO:0000313" key="7">
    <source>
        <dbReference type="Proteomes" id="UP000001880"/>
    </source>
</evidence>
<gene>
    <name evidence="6" type="ordered locus">Hoch_2749</name>
</gene>
<keyword evidence="6" id="KW-0723">Serine/threonine-protein kinase</keyword>
<keyword evidence="3 6" id="KW-0418">Kinase</keyword>
<name>D0LNA0_HALO1</name>
<dbReference type="SUPFAM" id="SSF48452">
    <property type="entry name" value="TPR-like"/>
    <property type="match status" value="1"/>
</dbReference>
<keyword evidence="2" id="KW-0547">Nucleotide-binding</keyword>
<dbReference type="Gene3D" id="1.10.510.10">
    <property type="entry name" value="Transferase(Phosphotransferase) domain 1"/>
    <property type="match status" value="1"/>
</dbReference>
<dbReference type="STRING" id="502025.Hoch_2749"/>
<dbReference type="Gene3D" id="1.25.40.10">
    <property type="entry name" value="Tetratricopeptide repeat domain"/>
    <property type="match status" value="1"/>
</dbReference>
<evidence type="ECO:0000256" key="2">
    <source>
        <dbReference type="ARBA" id="ARBA00022741"/>
    </source>
</evidence>
<keyword evidence="7" id="KW-1185">Reference proteome</keyword>
<dbReference type="InterPro" id="IPR008271">
    <property type="entry name" value="Ser/Thr_kinase_AS"/>
</dbReference>
<dbReference type="PANTHER" id="PTHR43289">
    <property type="entry name" value="MITOGEN-ACTIVATED PROTEIN KINASE KINASE KINASE 20-RELATED"/>
    <property type="match status" value="1"/>
</dbReference>
<dbReference type="PROSITE" id="PS50011">
    <property type="entry name" value="PROTEIN_KINASE_DOM"/>
    <property type="match status" value="1"/>
</dbReference>
<dbReference type="InterPro" id="IPR011990">
    <property type="entry name" value="TPR-like_helical_dom_sf"/>
</dbReference>
<evidence type="ECO:0000256" key="1">
    <source>
        <dbReference type="ARBA" id="ARBA00022679"/>
    </source>
</evidence>
<dbReference type="KEGG" id="hoh:Hoch_2749"/>
<accession>D0LNA0</accession>
<reference evidence="6 7" key="1">
    <citation type="journal article" date="2010" name="Stand. Genomic Sci.">
        <title>Complete genome sequence of Haliangium ochraceum type strain (SMP-2).</title>
        <authorList>
            <consortium name="US DOE Joint Genome Institute (JGI-PGF)"/>
            <person name="Ivanova N."/>
            <person name="Daum C."/>
            <person name="Lang E."/>
            <person name="Abt B."/>
            <person name="Kopitz M."/>
            <person name="Saunders E."/>
            <person name="Lapidus A."/>
            <person name="Lucas S."/>
            <person name="Glavina Del Rio T."/>
            <person name="Nolan M."/>
            <person name="Tice H."/>
            <person name="Copeland A."/>
            <person name="Cheng J.F."/>
            <person name="Chen F."/>
            <person name="Bruce D."/>
            <person name="Goodwin L."/>
            <person name="Pitluck S."/>
            <person name="Mavromatis K."/>
            <person name="Pati A."/>
            <person name="Mikhailova N."/>
            <person name="Chen A."/>
            <person name="Palaniappan K."/>
            <person name="Land M."/>
            <person name="Hauser L."/>
            <person name="Chang Y.J."/>
            <person name="Jeffries C.D."/>
            <person name="Detter J.C."/>
            <person name="Brettin T."/>
            <person name="Rohde M."/>
            <person name="Goker M."/>
            <person name="Bristow J."/>
            <person name="Markowitz V."/>
            <person name="Eisen J.A."/>
            <person name="Hugenholtz P."/>
            <person name="Kyrpides N.C."/>
            <person name="Klenk H.P."/>
        </authorList>
    </citation>
    <scope>NUCLEOTIDE SEQUENCE [LARGE SCALE GENOMIC DNA]</scope>
    <source>
        <strain evidence="7">DSM 14365 / CIP 107738 / JCM 11303 / AJ 13395 / SMP-2</strain>
    </source>
</reference>
<evidence type="ECO:0000259" key="5">
    <source>
        <dbReference type="PROSITE" id="PS50011"/>
    </source>
</evidence>
<sequence>MQTGDVIAERFEVEREVATGGMGRIYRARDRQEGGLVAVKLLTQQSPRLRSRLLREAAILAEIHHPGIVRYIAHGPLDGDMVYLVMEWLEGEDLGQYLTRRPQEPQHASNQSGELAELADALTSDTVTLDPRSILGGPGRSEPFTVAEAVTLGRRLSSAVAELHRRGIVHRDIKPSNLFLAEGALDQIKLLDFGTAYQYGRADHLTRRGAIVGTPHYMAPEQARAGGIITPATDIWAIGCVLYRSLTGARPFEGNDVVAVLTRILLEPPVPITIMRPDLPPALAEIIMQSLEKDASLRPADAGEVLAALESLTGTDESSAPRSWPPVATPALTSAESRVTCMLFADFSRTEHAEEDTLAHLTQPLSAQLQTLADGTVLVTIPHVRLPGDQAARAARVALAVQCEYPDLRMVLATGRTMETRSNDIAMRLDVDAAVQAMHSAAAGRIELDATTAAALGSRFMIVREDGRAYLGPERDHEAARTLLGKPSRWVGRRSELATLMATFDECAEDRVARAVVITASAGMGKSRLREEFVRTLHSRGEEFLLIAGAGDPVSAGAPLSMLAPALRSLAGILDGEDPRIARRKLRTRIAETVSGETLSRVLPFVGEMIGVSFADENDPDLRTAMGTPAAVSERMREAWQIFVRGECARRPVLILLDDLHWGDLLSVSYVDAVLEALRDRPLMVVALGRPEVKTLFPQLWTRRDILDMSLAPLSARAAALLVRDVLGDRVSDEIIDRIVRRAGGNAFYLEELIRSELESDSGEVPETVLGMVQARLDALGAEAKRILRAASVFGETFWRAGVEALLGPGGTFDVGSWLDELTAREFIQRVAKSRLRGQREYVFRHTLVREAAHAMLTEEDRRLGHVLAADWLHQAGEDDDVALANHYLSGGEVERAVSHYQRAAQHAFEAGRHEDAITHAQRAVDVGARGATLGELRTLQTAACYFSDRYLDCIRFGSDALALTVEGSGLWFRSLGFAAAASILENQGPSVQRWIAALLEARCESGAESEQIASLCQAAQQLINRGLDPETAPLLARLDQLERDAEYIDGRAKGQLSGLRAAHAWLRGSLQESSDLLHTAVRAFQSAGETSLAILERNTLATLEYELGRYDHALALAEENLTLLRAHESKTGVHFARVTAAACMAQKPRRRVAAREMLQTSIATYRTAHKPFMLGYALVRLAWLEHLEGNTAAAATAAGQGVDCFEDSPRLTVWALAVRARTLLSLGRPSDALSCVQRLASLRQPLAGLSLGATLVPLVVAQVHAANGDHAAARLEAAAAAENLQARGATLRDPAAREAFLAVPTHREIVALAHGGDAA</sequence>
<dbReference type="PROSITE" id="PS00108">
    <property type="entry name" value="PROTEIN_KINASE_ST"/>
    <property type="match status" value="1"/>
</dbReference>
<dbReference type="GO" id="GO:0004674">
    <property type="term" value="F:protein serine/threonine kinase activity"/>
    <property type="evidence" value="ECO:0007669"/>
    <property type="project" value="UniProtKB-KW"/>
</dbReference>
<protein>
    <submittedName>
        <fullName evidence="6">Serine/threonine protein kinase</fullName>
    </submittedName>
</protein>
<dbReference type="SUPFAM" id="SSF52540">
    <property type="entry name" value="P-loop containing nucleoside triphosphate hydrolases"/>
    <property type="match status" value="1"/>
</dbReference>
<evidence type="ECO:0000313" key="6">
    <source>
        <dbReference type="EMBL" id="ACY15277.1"/>
    </source>
</evidence>
<dbReference type="CDD" id="cd14014">
    <property type="entry name" value="STKc_PknB_like"/>
    <property type="match status" value="1"/>
</dbReference>
<dbReference type="HOGENOM" id="CLU_006367_0_0_7"/>